<sequence>MRCQDGGLKVELFEIRFENLILASEINNYDNYDFMQWARCTKKTLE</sequence>
<organism evidence="1 2">
    <name type="scientific">Thermococcus aggregans</name>
    <dbReference type="NCBI Taxonomy" id="110163"/>
    <lineage>
        <taxon>Archaea</taxon>
        <taxon>Methanobacteriati</taxon>
        <taxon>Methanobacteriota</taxon>
        <taxon>Thermococci</taxon>
        <taxon>Thermococcales</taxon>
        <taxon>Thermococcaceae</taxon>
        <taxon>Thermococcus</taxon>
    </lineage>
</organism>
<accession>A0A9E7MWU2</accession>
<name>A0A9E7MWU2_THEAG</name>
<dbReference type="Proteomes" id="UP001055732">
    <property type="component" value="Chromosome"/>
</dbReference>
<keyword evidence="2" id="KW-1185">Reference proteome</keyword>
<evidence type="ECO:0000313" key="1">
    <source>
        <dbReference type="EMBL" id="USS40292.1"/>
    </source>
</evidence>
<gene>
    <name evidence="1" type="ORF">NF865_08165</name>
</gene>
<evidence type="ECO:0000313" key="2">
    <source>
        <dbReference type="Proteomes" id="UP001055732"/>
    </source>
</evidence>
<protein>
    <submittedName>
        <fullName evidence="1">Uncharacterized protein</fullName>
    </submittedName>
</protein>
<dbReference type="RefSeq" id="WP_253304249.1">
    <property type="nucleotide sequence ID" value="NZ_CP099582.1"/>
</dbReference>
<proteinExistence type="predicted"/>
<reference evidence="1" key="1">
    <citation type="journal article" date="1998" name="Int. J. Syst. Bacteriol. 48 Pt">
        <title>Thermococcus guaymasensis sp. nov. and Thermococcus aggregans sp. nov., two novel thermophilic archaea isolated from the Guaymas Basin hydrothermal vent site.</title>
        <authorList>
            <person name="Canganella F."/>
            <person name="Jones W.J."/>
            <person name="Gambacorta A."/>
            <person name="Antranikian G."/>
        </authorList>
    </citation>
    <scope>NUCLEOTIDE SEQUENCE</scope>
    <source>
        <strain evidence="1">TY</strain>
    </source>
</reference>
<reference evidence="1" key="2">
    <citation type="submission" date="2022-06" db="EMBL/GenBank/DDBJ databases">
        <authorList>
            <person name="Park Y.-J."/>
        </authorList>
    </citation>
    <scope>NUCLEOTIDE SEQUENCE</scope>
    <source>
        <strain evidence="1">TY</strain>
    </source>
</reference>
<dbReference type="EMBL" id="CP099582">
    <property type="protein sequence ID" value="USS40292.1"/>
    <property type="molecule type" value="Genomic_DNA"/>
</dbReference>
<dbReference type="KEGG" id="tagg:NF865_08165"/>
<dbReference type="AlphaFoldDB" id="A0A9E7MWU2"/>